<reference evidence="2 3" key="1">
    <citation type="submission" date="2016-02" db="EMBL/GenBank/DDBJ databases">
        <title>Genome analysis of coral dinoflagellate symbionts highlights evolutionary adaptations to a symbiotic lifestyle.</title>
        <authorList>
            <person name="Aranda M."/>
            <person name="Li Y."/>
            <person name="Liew Y.J."/>
            <person name="Baumgarten S."/>
            <person name="Simakov O."/>
            <person name="Wilson M."/>
            <person name="Piel J."/>
            <person name="Ashoor H."/>
            <person name="Bougouffa S."/>
            <person name="Bajic V.B."/>
            <person name="Ryu T."/>
            <person name="Ravasi T."/>
            <person name="Bayer T."/>
            <person name="Micklem G."/>
            <person name="Kim H."/>
            <person name="Bhak J."/>
            <person name="Lajeunesse T.C."/>
            <person name="Voolstra C.R."/>
        </authorList>
    </citation>
    <scope>NUCLEOTIDE SEQUENCE [LARGE SCALE GENOMIC DNA]</scope>
    <source>
        <strain evidence="2 3">CCMP2467</strain>
    </source>
</reference>
<feature type="compositionally biased region" description="Acidic residues" evidence="1">
    <location>
        <begin position="73"/>
        <end position="82"/>
    </location>
</feature>
<dbReference type="Proteomes" id="UP000186817">
    <property type="component" value="Unassembled WGS sequence"/>
</dbReference>
<evidence type="ECO:0000256" key="1">
    <source>
        <dbReference type="SAM" id="MobiDB-lite"/>
    </source>
</evidence>
<accession>A0A1Q9CVX8</accession>
<comment type="caution">
    <text evidence="2">The sequence shown here is derived from an EMBL/GenBank/DDBJ whole genome shotgun (WGS) entry which is preliminary data.</text>
</comment>
<evidence type="ECO:0000313" key="3">
    <source>
        <dbReference type="Proteomes" id="UP000186817"/>
    </source>
</evidence>
<gene>
    <name evidence="2" type="ORF">AK812_SmicGene31748</name>
</gene>
<evidence type="ECO:0000313" key="2">
    <source>
        <dbReference type="EMBL" id="OLP87076.1"/>
    </source>
</evidence>
<organism evidence="2 3">
    <name type="scientific">Symbiodinium microadriaticum</name>
    <name type="common">Dinoflagellate</name>
    <name type="synonym">Zooxanthella microadriatica</name>
    <dbReference type="NCBI Taxonomy" id="2951"/>
    <lineage>
        <taxon>Eukaryota</taxon>
        <taxon>Sar</taxon>
        <taxon>Alveolata</taxon>
        <taxon>Dinophyceae</taxon>
        <taxon>Suessiales</taxon>
        <taxon>Symbiodiniaceae</taxon>
        <taxon>Symbiodinium</taxon>
    </lineage>
</organism>
<dbReference type="EMBL" id="LSRX01000882">
    <property type="protein sequence ID" value="OLP87076.1"/>
    <property type="molecule type" value="Genomic_DNA"/>
</dbReference>
<dbReference type="AlphaFoldDB" id="A0A1Q9CVX8"/>
<feature type="region of interest" description="Disordered" evidence="1">
    <location>
        <begin position="66"/>
        <end position="123"/>
    </location>
</feature>
<keyword evidence="3" id="KW-1185">Reference proteome</keyword>
<feature type="compositionally biased region" description="Pro residues" evidence="1">
    <location>
        <begin position="103"/>
        <end position="112"/>
    </location>
</feature>
<sequence>MESKIGRRLSSLEAELLPAGEPVVSGVLARVGRLEEILEGEPCNSELGLARRLENLEVLVFGAEGADGAGEAETQEDLEDLGPELGGEPLPQPRGPPPKRLKPSPAPALPTPRPKRAAPAVQDPGHVDLQAYAHSFGLNDDATRTLHELPPESLAYVQQNFEPREGTKNVSALFISFARKSHYNRTGQQLGRQSAQERARGLLDEFAQRWELNSDAVAWLQMIDDQLALEEVVASFHPSPGTTNISAKLIGFAKSVYWRNTGKQLQDPRQWNYA</sequence>
<name>A0A1Q9CVX8_SYMMI</name>
<dbReference type="OrthoDB" id="437898at2759"/>
<protein>
    <submittedName>
        <fullName evidence="2">Uncharacterized protein</fullName>
    </submittedName>
</protein>
<proteinExistence type="predicted"/>